<comment type="caution">
    <text evidence="2">The sequence shown here is derived from an EMBL/GenBank/DDBJ whole genome shotgun (WGS) entry which is preliminary data.</text>
</comment>
<name>A0A8T4INE3_9SPHN</name>
<evidence type="ECO:0000313" key="3">
    <source>
        <dbReference type="Proteomes" id="UP000676996"/>
    </source>
</evidence>
<evidence type="ECO:0000259" key="1">
    <source>
        <dbReference type="PROSITE" id="PS51186"/>
    </source>
</evidence>
<organism evidence="2 3">
    <name type="scientific">Stakelama marina</name>
    <dbReference type="NCBI Taxonomy" id="2826939"/>
    <lineage>
        <taxon>Bacteria</taxon>
        <taxon>Pseudomonadati</taxon>
        <taxon>Pseudomonadota</taxon>
        <taxon>Alphaproteobacteria</taxon>
        <taxon>Sphingomonadales</taxon>
        <taxon>Sphingomonadaceae</taxon>
        <taxon>Stakelama</taxon>
    </lineage>
</organism>
<dbReference type="AlphaFoldDB" id="A0A8T4INE3"/>
<dbReference type="Pfam" id="PF13302">
    <property type="entry name" value="Acetyltransf_3"/>
    <property type="match status" value="1"/>
</dbReference>
<sequence>MIEKHIPVIETERLRLRPLVPDDAEAVYPSLSDHEVMRWWSRPPLESIEETREYLGRVDDDEWRAWAITRNDDDHAIGWVSVGEKRQGDVCEIGYFLIREAWGSGRAREAVAGVIDYLFNEENKRRVFADTDPDNAASIALLERLGFQHEGKLRGEWETHIGVRDSMIYGMLREEWIREQA</sequence>
<dbReference type="PANTHER" id="PTHR43792:SF1">
    <property type="entry name" value="N-ACETYLTRANSFERASE DOMAIN-CONTAINING PROTEIN"/>
    <property type="match status" value="1"/>
</dbReference>
<reference evidence="2" key="1">
    <citation type="submission" date="2021-04" db="EMBL/GenBank/DDBJ databases">
        <title>Ouciella asimina sp. nov., isolated from the surface seawater in the hydrothermal field of Okinawa Trough.</title>
        <authorList>
            <person name="Shuang W."/>
        </authorList>
    </citation>
    <scope>NUCLEOTIDE SEQUENCE</scope>
    <source>
        <strain evidence="2">LXI357</strain>
    </source>
</reference>
<dbReference type="InterPro" id="IPR051531">
    <property type="entry name" value="N-acetyltransferase"/>
</dbReference>
<keyword evidence="3" id="KW-1185">Reference proteome</keyword>
<dbReference type="PANTHER" id="PTHR43792">
    <property type="entry name" value="GNAT FAMILY, PUTATIVE (AFU_ORTHOLOGUE AFUA_3G00765)-RELATED-RELATED"/>
    <property type="match status" value="1"/>
</dbReference>
<dbReference type="SUPFAM" id="SSF55729">
    <property type="entry name" value="Acyl-CoA N-acyltransferases (Nat)"/>
    <property type="match status" value="1"/>
</dbReference>
<dbReference type="InterPro" id="IPR016181">
    <property type="entry name" value="Acyl_CoA_acyltransferase"/>
</dbReference>
<dbReference type="PROSITE" id="PS51186">
    <property type="entry name" value="GNAT"/>
    <property type="match status" value="1"/>
</dbReference>
<dbReference type="EMBL" id="JAGRQC010000004">
    <property type="protein sequence ID" value="MBR0553686.1"/>
    <property type="molecule type" value="Genomic_DNA"/>
</dbReference>
<dbReference type="Proteomes" id="UP000676996">
    <property type="component" value="Unassembled WGS sequence"/>
</dbReference>
<evidence type="ECO:0000313" key="2">
    <source>
        <dbReference type="EMBL" id="MBR0553686.1"/>
    </source>
</evidence>
<protein>
    <submittedName>
        <fullName evidence="2">GNAT family N-acetyltransferase</fullName>
    </submittedName>
</protein>
<dbReference type="Gene3D" id="3.40.630.30">
    <property type="match status" value="1"/>
</dbReference>
<feature type="domain" description="N-acetyltransferase" evidence="1">
    <location>
        <begin position="14"/>
        <end position="168"/>
    </location>
</feature>
<dbReference type="GO" id="GO:0016747">
    <property type="term" value="F:acyltransferase activity, transferring groups other than amino-acyl groups"/>
    <property type="evidence" value="ECO:0007669"/>
    <property type="project" value="InterPro"/>
</dbReference>
<gene>
    <name evidence="2" type="ORF">J7S20_14340</name>
</gene>
<proteinExistence type="predicted"/>
<accession>A0A8T4INE3</accession>
<dbReference type="InterPro" id="IPR000182">
    <property type="entry name" value="GNAT_dom"/>
</dbReference>
<dbReference type="RefSeq" id="WP_284054930.1">
    <property type="nucleotide sequence ID" value="NZ_JAGRQC010000004.1"/>
</dbReference>